<dbReference type="EMBL" id="BEZZ01000267">
    <property type="protein sequence ID" value="GCC29800.1"/>
    <property type="molecule type" value="Genomic_DNA"/>
</dbReference>
<reference evidence="1 2" key="1">
    <citation type="journal article" date="2018" name="Nat. Ecol. Evol.">
        <title>Shark genomes provide insights into elasmobranch evolution and the origin of vertebrates.</title>
        <authorList>
            <person name="Hara Y"/>
            <person name="Yamaguchi K"/>
            <person name="Onimaru K"/>
            <person name="Kadota M"/>
            <person name="Koyanagi M"/>
            <person name="Keeley SD"/>
            <person name="Tatsumi K"/>
            <person name="Tanaka K"/>
            <person name="Motone F"/>
            <person name="Kageyama Y"/>
            <person name="Nozu R"/>
            <person name="Adachi N"/>
            <person name="Nishimura O"/>
            <person name="Nakagawa R"/>
            <person name="Tanegashima C"/>
            <person name="Kiyatake I"/>
            <person name="Matsumoto R"/>
            <person name="Murakumo K"/>
            <person name="Nishida K"/>
            <person name="Terakita A"/>
            <person name="Kuratani S"/>
            <person name="Sato K"/>
            <person name="Hyodo S Kuraku.S."/>
        </authorList>
    </citation>
    <scope>NUCLEOTIDE SEQUENCE [LARGE SCALE GENOMIC DNA]</scope>
</reference>
<name>A0A401SHI0_CHIPU</name>
<accession>A0A401SHI0</accession>
<dbReference type="Proteomes" id="UP000287033">
    <property type="component" value="Unassembled WGS sequence"/>
</dbReference>
<evidence type="ECO:0000313" key="1">
    <source>
        <dbReference type="EMBL" id="GCC29800.1"/>
    </source>
</evidence>
<comment type="caution">
    <text evidence="1">The sequence shown here is derived from an EMBL/GenBank/DDBJ whole genome shotgun (WGS) entry which is preliminary data.</text>
</comment>
<proteinExistence type="predicted"/>
<gene>
    <name evidence="1" type="ORF">chiPu_0008242</name>
</gene>
<keyword evidence="2" id="KW-1185">Reference proteome</keyword>
<organism evidence="1 2">
    <name type="scientific">Chiloscyllium punctatum</name>
    <name type="common">Brownbanded bambooshark</name>
    <name type="synonym">Hemiscyllium punctatum</name>
    <dbReference type="NCBI Taxonomy" id="137246"/>
    <lineage>
        <taxon>Eukaryota</taxon>
        <taxon>Metazoa</taxon>
        <taxon>Chordata</taxon>
        <taxon>Craniata</taxon>
        <taxon>Vertebrata</taxon>
        <taxon>Chondrichthyes</taxon>
        <taxon>Elasmobranchii</taxon>
        <taxon>Galeomorphii</taxon>
        <taxon>Galeoidea</taxon>
        <taxon>Orectolobiformes</taxon>
        <taxon>Hemiscylliidae</taxon>
        <taxon>Chiloscyllium</taxon>
    </lineage>
</organism>
<sequence>MKLEVAAAAVCRKGGKKEEEEQPPLLLLSSVGQILFSASDTERAVLLRCNLQLELITGASAELRPASLHWERRPLWNLSTRTLWIVFSSLWNGT</sequence>
<dbReference type="AlphaFoldDB" id="A0A401SHI0"/>
<protein>
    <submittedName>
        <fullName evidence="1">Uncharacterized protein</fullName>
    </submittedName>
</protein>
<evidence type="ECO:0000313" key="2">
    <source>
        <dbReference type="Proteomes" id="UP000287033"/>
    </source>
</evidence>